<dbReference type="EMBL" id="JADBEM010000001">
    <property type="protein sequence ID" value="MBE1604549.1"/>
    <property type="molecule type" value="Genomic_DNA"/>
</dbReference>
<keyword evidence="2" id="KW-1185">Reference proteome</keyword>
<comment type="caution">
    <text evidence="1">The sequence shown here is derived from an EMBL/GenBank/DDBJ whole genome shotgun (WGS) entry which is preliminary data.</text>
</comment>
<accession>A0A927R7S4</accession>
<proteinExistence type="predicted"/>
<protein>
    <submittedName>
        <fullName evidence="1">Uncharacterized protein</fullName>
    </submittedName>
</protein>
<organism evidence="1 2">
    <name type="scientific">Actinopolymorpha pittospori</name>
    <dbReference type="NCBI Taxonomy" id="648752"/>
    <lineage>
        <taxon>Bacteria</taxon>
        <taxon>Bacillati</taxon>
        <taxon>Actinomycetota</taxon>
        <taxon>Actinomycetes</taxon>
        <taxon>Propionibacteriales</taxon>
        <taxon>Actinopolymorphaceae</taxon>
        <taxon>Actinopolymorpha</taxon>
    </lineage>
</organism>
<dbReference type="Proteomes" id="UP000638648">
    <property type="component" value="Unassembled WGS sequence"/>
</dbReference>
<name>A0A927R7S4_9ACTN</name>
<dbReference type="RefSeq" id="WP_192749066.1">
    <property type="nucleotide sequence ID" value="NZ_BAABJL010000126.1"/>
</dbReference>
<reference evidence="1" key="1">
    <citation type="submission" date="2020-10" db="EMBL/GenBank/DDBJ databases">
        <title>Sequencing the genomes of 1000 actinobacteria strains.</title>
        <authorList>
            <person name="Klenk H.-P."/>
        </authorList>
    </citation>
    <scope>NUCLEOTIDE SEQUENCE</scope>
    <source>
        <strain evidence="1">DSM 45354</strain>
    </source>
</reference>
<dbReference type="AlphaFoldDB" id="A0A927R7S4"/>
<evidence type="ECO:0000313" key="2">
    <source>
        <dbReference type="Proteomes" id="UP000638648"/>
    </source>
</evidence>
<sequence>MSLARNVMDAVASAREAAAEQARAAFADLGEELPRTPKPVDEDVIAAMRAAFADRGRQ</sequence>
<evidence type="ECO:0000313" key="1">
    <source>
        <dbReference type="EMBL" id="MBE1604549.1"/>
    </source>
</evidence>
<gene>
    <name evidence="1" type="ORF">HEB94_001397</name>
</gene>